<feature type="signal peptide" evidence="8">
    <location>
        <begin position="1"/>
        <end position="30"/>
    </location>
</feature>
<organism evidence="10 11">
    <name type="scientific">Amanita muscaria (strain Koide BX008)</name>
    <dbReference type="NCBI Taxonomy" id="946122"/>
    <lineage>
        <taxon>Eukaryota</taxon>
        <taxon>Fungi</taxon>
        <taxon>Dikarya</taxon>
        <taxon>Basidiomycota</taxon>
        <taxon>Agaricomycotina</taxon>
        <taxon>Agaricomycetes</taxon>
        <taxon>Agaricomycetidae</taxon>
        <taxon>Agaricales</taxon>
        <taxon>Pluteineae</taxon>
        <taxon>Amanitaceae</taxon>
        <taxon>Amanita</taxon>
    </lineage>
</organism>
<keyword evidence="3" id="KW-0808">Transferase</keyword>
<keyword evidence="4" id="KW-0812">Transmembrane</keyword>
<keyword evidence="6" id="KW-0472">Membrane</keyword>
<dbReference type="EMBL" id="KN818230">
    <property type="protein sequence ID" value="KIL67946.1"/>
    <property type="molecule type" value="Genomic_DNA"/>
</dbReference>
<evidence type="ECO:0000256" key="5">
    <source>
        <dbReference type="ARBA" id="ARBA00022989"/>
    </source>
</evidence>
<dbReference type="GO" id="GO:0097363">
    <property type="term" value="F:protein O-acetylglucosaminyltransferase activity"/>
    <property type="evidence" value="ECO:0007669"/>
    <property type="project" value="TreeGrafter"/>
</dbReference>
<dbReference type="HOGENOM" id="CLU_033167_0_0_1"/>
<dbReference type="OrthoDB" id="529273at2759"/>
<feature type="domain" description="Glycosyltransferase 61 catalytic" evidence="9">
    <location>
        <begin position="289"/>
        <end position="394"/>
    </location>
</feature>
<accession>A0A0C2XEV5</accession>
<dbReference type="GO" id="GO:0016020">
    <property type="term" value="C:membrane"/>
    <property type="evidence" value="ECO:0007669"/>
    <property type="project" value="UniProtKB-SubCell"/>
</dbReference>
<dbReference type="AlphaFoldDB" id="A0A0C2XEV5"/>
<dbReference type="PANTHER" id="PTHR20961:SF38">
    <property type="entry name" value="PROTEIN O-LINKED-MANNOSE BETA-1,4-N-ACETYLGLUCOSAMINYLTRANSFERASE 2"/>
    <property type="match status" value="1"/>
</dbReference>
<keyword evidence="5" id="KW-1133">Transmembrane helix</keyword>
<dbReference type="InParanoid" id="A0A0C2XEV5"/>
<reference evidence="10 11" key="1">
    <citation type="submission" date="2014-04" db="EMBL/GenBank/DDBJ databases">
        <title>Evolutionary Origins and Diversification of the Mycorrhizal Mutualists.</title>
        <authorList>
            <consortium name="DOE Joint Genome Institute"/>
            <consortium name="Mycorrhizal Genomics Consortium"/>
            <person name="Kohler A."/>
            <person name="Kuo A."/>
            <person name="Nagy L.G."/>
            <person name="Floudas D."/>
            <person name="Copeland A."/>
            <person name="Barry K.W."/>
            <person name="Cichocki N."/>
            <person name="Veneault-Fourrey C."/>
            <person name="LaButti K."/>
            <person name="Lindquist E.A."/>
            <person name="Lipzen A."/>
            <person name="Lundell T."/>
            <person name="Morin E."/>
            <person name="Murat C."/>
            <person name="Riley R."/>
            <person name="Ohm R."/>
            <person name="Sun H."/>
            <person name="Tunlid A."/>
            <person name="Henrissat B."/>
            <person name="Grigoriev I.V."/>
            <person name="Hibbett D.S."/>
            <person name="Martin F."/>
        </authorList>
    </citation>
    <scope>NUCLEOTIDE SEQUENCE [LARGE SCALE GENOMIC DNA]</scope>
    <source>
        <strain evidence="10 11">Koide BX008</strain>
    </source>
</reference>
<keyword evidence="11" id="KW-1185">Reference proteome</keyword>
<dbReference type="GO" id="GO:0035269">
    <property type="term" value="P:protein O-linked glycosylation via mannose"/>
    <property type="evidence" value="ECO:0007669"/>
    <property type="project" value="TreeGrafter"/>
</dbReference>
<dbReference type="PANTHER" id="PTHR20961">
    <property type="entry name" value="GLYCOSYLTRANSFERASE"/>
    <property type="match status" value="1"/>
</dbReference>
<evidence type="ECO:0000256" key="7">
    <source>
        <dbReference type="ARBA" id="ARBA00023180"/>
    </source>
</evidence>
<name>A0A0C2XEV5_AMAMK</name>
<evidence type="ECO:0000256" key="4">
    <source>
        <dbReference type="ARBA" id="ARBA00022692"/>
    </source>
</evidence>
<keyword evidence="2" id="KW-0328">Glycosyltransferase</keyword>
<gene>
    <name evidence="10" type="ORF">M378DRAFT_72777</name>
</gene>
<evidence type="ECO:0000256" key="8">
    <source>
        <dbReference type="SAM" id="SignalP"/>
    </source>
</evidence>
<dbReference type="InterPro" id="IPR049625">
    <property type="entry name" value="Glyco_transf_61_cat"/>
</dbReference>
<keyword evidence="7" id="KW-0325">Glycoprotein</keyword>
<evidence type="ECO:0000259" key="9">
    <source>
        <dbReference type="Pfam" id="PF04577"/>
    </source>
</evidence>
<feature type="chain" id="PRO_5002158940" description="Glycosyltransferase 61 catalytic domain-containing protein" evidence="8">
    <location>
        <begin position="31"/>
        <end position="472"/>
    </location>
</feature>
<proteinExistence type="predicted"/>
<comment type="subcellular location">
    <subcellularLocation>
        <location evidence="1">Membrane</location>
        <topology evidence="1">Single-pass membrane protein</topology>
    </subcellularLocation>
</comment>
<evidence type="ECO:0000256" key="3">
    <source>
        <dbReference type="ARBA" id="ARBA00022679"/>
    </source>
</evidence>
<protein>
    <recommendedName>
        <fullName evidence="9">Glycosyltransferase 61 catalytic domain-containing protein</fullName>
    </recommendedName>
</protein>
<evidence type="ECO:0000256" key="1">
    <source>
        <dbReference type="ARBA" id="ARBA00004167"/>
    </source>
</evidence>
<dbReference type="Pfam" id="PF04577">
    <property type="entry name" value="Glyco_transf_61"/>
    <property type="match status" value="1"/>
</dbReference>
<evidence type="ECO:0000256" key="6">
    <source>
        <dbReference type="ARBA" id="ARBA00023136"/>
    </source>
</evidence>
<evidence type="ECO:0000313" key="10">
    <source>
        <dbReference type="EMBL" id="KIL67946.1"/>
    </source>
</evidence>
<evidence type="ECO:0000313" key="11">
    <source>
        <dbReference type="Proteomes" id="UP000054549"/>
    </source>
</evidence>
<evidence type="ECO:0000256" key="2">
    <source>
        <dbReference type="ARBA" id="ARBA00022676"/>
    </source>
</evidence>
<dbReference type="InterPro" id="IPR007657">
    <property type="entry name" value="Glycosyltransferase_61"/>
</dbReference>
<dbReference type="GO" id="GO:0005783">
    <property type="term" value="C:endoplasmic reticulum"/>
    <property type="evidence" value="ECO:0007669"/>
    <property type="project" value="TreeGrafter"/>
</dbReference>
<sequence>MSVPSRREVVLVALLLAFLLIFESWRHVPAATIDTNLHNATVLTTTTAPPTTLQRQSFKTRQTWGTSTPLDTKTIAHVPGWTIFDRLYIYKGVVYIVSDQPQQVPDLQFVYSKALRIENGLEKELERLPTDEDIKVIGTSEAKKLFGTGAAIIDGVNFLVNDNAQYMTHYYHWSAEMWFGFWRTYSSLDLNISPNGNTTLPPIRRLLFNHLDNFHWRDYAHMNEWVFRSSFPGATMEFIDDWRDRAEMDTAWVFDRVLVADRSAAMISYNWGRFQRTASTAFALPGSVDWWMAIRDNVVQLAGIDTTVVAGTMQKPVITYISRQHWGRRMLIQEDHEELVKELYRLRDKYKWEVNVVEMEHVSRVEQIRLAARTTILMGVHGNGLTSLIWMKPSPRSAVFEFFYPKGFAHDYEFTARALGMTHYGFWGSEYFTSPALPPVSYPEGFQGNQIPIDAKIIGHLCEQRLGLGYEI</sequence>
<keyword evidence="8" id="KW-0732">Signal</keyword>
<dbReference type="Proteomes" id="UP000054549">
    <property type="component" value="Unassembled WGS sequence"/>
</dbReference>